<name>A0AAN9FS27_CROPI</name>
<sequence length="275" mass="29902">MVDNSFYLPGSVDVNDKQKEQWYAKPHVLSLWSRRDWTTRHKVIAREQSHLSSQPEVIKMDIETLPTDHDRNGNNGDKLMLSHDLLESTDDKKDQASMDEGKKISSHHRNVDQQSKEEPKHTISKSGKTSRKRKHRTERNDGRGPGLVSPAKRQAVNEIMEGGPDHSYPNPNNGRSSVEGSQPPPVICSNVEAGDGKVGPSVVEGGGRGLVGAGGCCLAVVLCRRFCGAVRGGNEEGEVGRRGAVIALLCGGQGGEERGRDEDAGEEEDPPATKE</sequence>
<comment type="caution">
    <text evidence="3">The sequence shown here is derived from an EMBL/GenBank/DDBJ whole genome shotgun (WGS) entry which is preliminary data.</text>
</comment>
<dbReference type="AlphaFoldDB" id="A0AAN9FS27"/>
<evidence type="ECO:0000313" key="3">
    <source>
        <dbReference type="EMBL" id="KAK7281517.1"/>
    </source>
</evidence>
<evidence type="ECO:0000256" key="1">
    <source>
        <dbReference type="SAM" id="MobiDB-lite"/>
    </source>
</evidence>
<protein>
    <recommendedName>
        <fullName evidence="2">DM2 domain-containing protein</fullName>
    </recommendedName>
</protein>
<keyword evidence="4" id="KW-1185">Reference proteome</keyword>
<feature type="compositionally biased region" description="Polar residues" evidence="1">
    <location>
        <begin position="169"/>
        <end position="180"/>
    </location>
</feature>
<evidence type="ECO:0000259" key="2">
    <source>
        <dbReference type="Pfam" id="PF26055"/>
    </source>
</evidence>
<organism evidence="3 4">
    <name type="scientific">Crotalaria pallida</name>
    <name type="common">Smooth rattlebox</name>
    <name type="synonym">Crotalaria striata</name>
    <dbReference type="NCBI Taxonomy" id="3830"/>
    <lineage>
        <taxon>Eukaryota</taxon>
        <taxon>Viridiplantae</taxon>
        <taxon>Streptophyta</taxon>
        <taxon>Embryophyta</taxon>
        <taxon>Tracheophyta</taxon>
        <taxon>Spermatophyta</taxon>
        <taxon>Magnoliopsida</taxon>
        <taxon>eudicotyledons</taxon>
        <taxon>Gunneridae</taxon>
        <taxon>Pentapetalae</taxon>
        <taxon>rosids</taxon>
        <taxon>fabids</taxon>
        <taxon>Fabales</taxon>
        <taxon>Fabaceae</taxon>
        <taxon>Papilionoideae</taxon>
        <taxon>50 kb inversion clade</taxon>
        <taxon>genistoids sensu lato</taxon>
        <taxon>core genistoids</taxon>
        <taxon>Crotalarieae</taxon>
        <taxon>Crotalaria</taxon>
    </lineage>
</organism>
<dbReference type="EMBL" id="JAYWIO010000002">
    <property type="protein sequence ID" value="KAK7281517.1"/>
    <property type="molecule type" value="Genomic_DNA"/>
</dbReference>
<gene>
    <name evidence="3" type="ORF">RIF29_09585</name>
</gene>
<dbReference type="Proteomes" id="UP001372338">
    <property type="component" value="Unassembled WGS sequence"/>
</dbReference>
<dbReference type="Pfam" id="PF26055">
    <property type="entry name" value="Mtase_EDM2"/>
    <property type="match status" value="1"/>
</dbReference>
<feature type="region of interest" description="Disordered" evidence="1">
    <location>
        <begin position="89"/>
        <end position="190"/>
    </location>
</feature>
<feature type="domain" description="DM2" evidence="2">
    <location>
        <begin position="2"/>
        <end position="45"/>
    </location>
</feature>
<accession>A0AAN9FS27</accession>
<feature type="compositionally biased region" description="Basic and acidic residues" evidence="1">
    <location>
        <begin position="89"/>
        <end position="121"/>
    </location>
</feature>
<evidence type="ECO:0000313" key="4">
    <source>
        <dbReference type="Proteomes" id="UP001372338"/>
    </source>
</evidence>
<reference evidence="3 4" key="1">
    <citation type="submission" date="2024-01" db="EMBL/GenBank/DDBJ databases">
        <title>The genomes of 5 underutilized Papilionoideae crops provide insights into root nodulation and disease resistanc.</title>
        <authorList>
            <person name="Yuan L."/>
        </authorList>
    </citation>
    <scope>NUCLEOTIDE SEQUENCE [LARGE SCALE GENOMIC DNA]</scope>
    <source>
        <strain evidence="3">ZHUSHIDOU_FW_LH</strain>
        <tissue evidence="3">Leaf</tissue>
    </source>
</reference>
<dbReference type="PANTHER" id="PTHR46235">
    <property type="entry name" value="PHD FINGER-CONTAINING PROTEIN DDB_G0268158"/>
    <property type="match status" value="1"/>
</dbReference>
<feature type="compositionally biased region" description="Acidic residues" evidence="1">
    <location>
        <begin position="263"/>
        <end position="275"/>
    </location>
</feature>
<proteinExistence type="predicted"/>
<feature type="compositionally biased region" description="Basic residues" evidence="1">
    <location>
        <begin position="128"/>
        <end position="137"/>
    </location>
</feature>
<dbReference type="PANTHER" id="PTHR46235:SF3">
    <property type="entry name" value="PHD FINGER-CONTAINING PROTEIN DDB_G0268158"/>
    <property type="match status" value="1"/>
</dbReference>
<feature type="region of interest" description="Disordered" evidence="1">
    <location>
        <begin position="251"/>
        <end position="275"/>
    </location>
</feature>
<dbReference type="InterPro" id="IPR058939">
    <property type="entry name" value="Mtase_EDM2"/>
</dbReference>